<accession>A0A7J7KQ81</accession>
<dbReference type="InterPro" id="IPR040401">
    <property type="entry name" value="CCDC162"/>
</dbReference>
<gene>
    <name evidence="2" type="ORF">EB796_001459</name>
</gene>
<comment type="caution">
    <text evidence="2">The sequence shown here is derived from an EMBL/GenBank/DDBJ whole genome shotgun (WGS) entry which is preliminary data.</text>
</comment>
<dbReference type="Proteomes" id="UP000593567">
    <property type="component" value="Unassembled WGS sequence"/>
</dbReference>
<keyword evidence="3" id="KW-1185">Reference proteome</keyword>
<dbReference type="PANTHER" id="PTHR33331:SF13">
    <property type="entry name" value="COILED-COIL DOMAIN CONTAINING 162"/>
    <property type="match status" value="1"/>
</dbReference>
<protein>
    <submittedName>
        <fullName evidence="2">CCDC162P</fullName>
    </submittedName>
</protein>
<name>A0A7J7KQ81_BUGNE</name>
<evidence type="ECO:0000313" key="2">
    <source>
        <dbReference type="EMBL" id="KAF6040245.1"/>
    </source>
</evidence>
<organism evidence="2 3">
    <name type="scientific">Bugula neritina</name>
    <name type="common">Brown bryozoan</name>
    <name type="synonym">Sertularia neritina</name>
    <dbReference type="NCBI Taxonomy" id="10212"/>
    <lineage>
        <taxon>Eukaryota</taxon>
        <taxon>Metazoa</taxon>
        <taxon>Spiralia</taxon>
        <taxon>Lophotrochozoa</taxon>
        <taxon>Bryozoa</taxon>
        <taxon>Gymnolaemata</taxon>
        <taxon>Cheilostomatida</taxon>
        <taxon>Flustrina</taxon>
        <taxon>Buguloidea</taxon>
        <taxon>Bugulidae</taxon>
        <taxon>Bugula</taxon>
    </lineage>
</organism>
<dbReference type="OrthoDB" id="76966at2759"/>
<evidence type="ECO:0000256" key="1">
    <source>
        <dbReference type="SAM" id="MobiDB-lite"/>
    </source>
</evidence>
<evidence type="ECO:0000313" key="3">
    <source>
        <dbReference type="Proteomes" id="UP000593567"/>
    </source>
</evidence>
<proteinExistence type="predicted"/>
<dbReference type="AlphaFoldDB" id="A0A7J7KQ81"/>
<reference evidence="2" key="1">
    <citation type="submission" date="2020-06" db="EMBL/GenBank/DDBJ databases">
        <title>Draft genome of Bugula neritina, a colonial animal packing powerful symbionts and potential medicines.</title>
        <authorList>
            <person name="Rayko M."/>
        </authorList>
    </citation>
    <scope>NUCLEOTIDE SEQUENCE [LARGE SCALE GENOMIC DNA]</scope>
    <source>
        <strain evidence="2">Kwan_BN1</strain>
    </source>
</reference>
<dbReference type="PANTHER" id="PTHR33331">
    <property type="entry name" value="COILED-COIL DOMAIN-CONTAINING PROTEIN 162"/>
    <property type="match status" value="1"/>
</dbReference>
<sequence length="257" mass="29302">MLWQSHRIEHHLQTCLCGLKDVDRHVANGEILGVSLLLEDILQSGNQDSSTFVALVSNSENEDTKSKKSNSRPASSYSMVSAGRSSHKSKPSSISRTKQPIEAYELLKHFLILWKSTEVLKLDWSLRKLQVNKIDTPQLHRLMSKEYKEHKLLPTLQSIARRTGHSDMYEGITHETEPLTMPPNVSEIEVKAAQLLKLIESLEDYMIQETTKKLTKDLNLAFAERGREESALPTDLWKRPVSVFNTISQFIYSVMTL</sequence>
<dbReference type="EMBL" id="VXIV02000164">
    <property type="protein sequence ID" value="KAF6040245.1"/>
    <property type="molecule type" value="Genomic_DNA"/>
</dbReference>
<feature type="region of interest" description="Disordered" evidence="1">
    <location>
        <begin position="57"/>
        <end position="96"/>
    </location>
</feature>